<dbReference type="Proteomes" id="UP000016923">
    <property type="component" value="Unassembled WGS sequence"/>
</dbReference>
<dbReference type="VEuPathDB" id="FungiDB:F503_00644"/>
<dbReference type="HOGENOM" id="CLU_024804_2_0_1"/>
<dbReference type="EMBL" id="KE148150">
    <property type="protein sequence ID" value="EPE07922.1"/>
    <property type="molecule type" value="Genomic_DNA"/>
</dbReference>
<dbReference type="SUPFAM" id="SSF50494">
    <property type="entry name" value="Trypsin-like serine proteases"/>
    <property type="match status" value="1"/>
</dbReference>
<sequence>MDENNRQQKGDDPPNNVSANRGKRGGDESIRETLPLLQPPSSDEAKAYYRGLPSMPRLVGRTSAGIVPCPPPLPQPLPNHFTSPTKLLGPVGRHCILECWETTVREKILHALGNLDWTTVDVVRIGYDNVPVLERPVVVWVGVANTAHQWNPTVCEALRGCRKVLDQAGLLDVECEIRVSEVRHLALPRPQLLDRPYKTILYPISTNIGTSMCPAQVESHVGSLCIYISLAHDHNGTGPLWALTCRHVALPKDVYPTDKTYKWTNTSQPAIKINSPASKDLQNECKTIKFRISVLKAQLNRRPEDKHFRNILSMEEDLLSKLKPFEPAICRLAGSVFAAPIIEQAEYWGEGREAPYLWSRDWCLVELDRQRFPNNAADLTNRVYLMSEDGSDDDLNRRLNPNNKNRNKFKFPADGYMQLSGVIPMAEIRNPESLNVEGQECFIVGKRGSATKLTWGCPSEIMSTLRTVLDGEPAFETREWAIVSSLGSKTTAFSKGGDSGSLIFGIDGRLGGILTRGTRFGLDSDITYVTPMEVVLADIEQVLGLKVKVL</sequence>
<dbReference type="AlphaFoldDB" id="S3C551"/>
<organism evidence="2 3">
    <name type="scientific">Ophiostoma piceae (strain UAMH 11346)</name>
    <name type="common">Sap stain fungus</name>
    <dbReference type="NCBI Taxonomy" id="1262450"/>
    <lineage>
        <taxon>Eukaryota</taxon>
        <taxon>Fungi</taxon>
        <taxon>Dikarya</taxon>
        <taxon>Ascomycota</taxon>
        <taxon>Pezizomycotina</taxon>
        <taxon>Sordariomycetes</taxon>
        <taxon>Sordariomycetidae</taxon>
        <taxon>Ophiostomatales</taxon>
        <taxon>Ophiostomataceae</taxon>
        <taxon>Ophiostoma</taxon>
    </lineage>
</organism>
<evidence type="ECO:0000313" key="2">
    <source>
        <dbReference type="EMBL" id="EPE07922.1"/>
    </source>
</evidence>
<reference evidence="2 3" key="1">
    <citation type="journal article" date="2013" name="BMC Genomics">
        <title>The genome and transcriptome of the pine saprophyte Ophiostoma piceae, and a comparison with the bark beetle-associated pine pathogen Grosmannia clavigera.</title>
        <authorList>
            <person name="Haridas S."/>
            <person name="Wang Y."/>
            <person name="Lim L."/>
            <person name="Massoumi Alamouti S."/>
            <person name="Jackman S."/>
            <person name="Docking R."/>
            <person name="Robertson G."/>
            <person name="Birol I."/>
            <person name="Bohlmann J."/>
            <person name="Breuil C."/>
        </authorList>
    </citation>
    <scope>NUCLEOTIDE SEQUENCE [LARGE SCALE GENOMIC DNA]</scope>
    <source>
        <strain evidence="2 3">UAMH 11346</strain>
    </source>
</reference>
<dbReference type="OMA" id="MGLYFAE"/>
<dbReference type="OrthoDB" id="5424209at2759"/>
<keyword evidence="3" id="KW-1185">Reference proteome</keyword>
<feature type="region of interest" description="Disordered" evidence="1">
    <location>
        <begin position="1"/>
        <end position="42"/>
    </location>
</feature>
<feature type="compositionally biased region" description="Basic and acidic residues" evidence="1">
    <location>
        <begin position="1"/>
        <end position="12"/>
    </location>
</feature>
<dbReference type="eggNOG" id="ENOG502R67S">
    <property type="taxonomic scope" value="Eukaryota"/>
</dbReference>
<evidence type="ECO:0000256" key="1">
    <source>
        <dbReference type="SAM" id="MobiDB-lite"/>
    </source>
</evidence>
<protein>
    <submittedName>
        <fullName evidence="2">Uncharacterized protein</fullName>
    </submittedName>
</protein>
<name>S3C551_OPHP1</name>
<proteinExistence type="predicted"/>
<evidence type="ECO:0000313" key="3">
    <source>
        <dbReference type="Proteomes" id="UP000016923"/>
    </source>
</evidence>
<accession>S3C551</accession>
<dbReference type="STRING" id="1262450.S3C551"/>
<dbReference type="InterPro" id="IPR009003">
    <property type="entry name" value="Peptidase_S1_PA"/>
</dbReference>
<gene>
    <name evidence="2" type="ORF">F503_00644</name>
</gene>